<keyword evidence="2" id="KW-0966">Cell projection</keyword>
<keyword evidence="5" id="KW-1185">Reference proteome</keyword>
<dbReference type="Pfam" id="PF13863">
    <property type="entry name" value="DUF4200"/>
    <property type="match status" value="1"/>
</dbReference>
<dbReference type="AlphaFoldDB" id="A0A6A1QG51"/>
<evidence type="ECO:0000256" key="1">
    <source>
        <dbReference type="ARBA" id="ARBA00023054"/>
    </source>
</evidence>
<reference evidence="4 5" key="1">
    <citation type="journal article" date="2019" name="PLoS ONE">
        <title>Genomic analyses reveal an absence of contemporary introgressive admixture between fin whales and blue whales, despite known hybrids.</title>
        <authorList>
            <person name="Westbury M.V."/>
            <person name="Petersen B."/>
            <person name="Lorenzen E.D."/>
        </authorList>
    </citation>
    <scope>NUCLEOTIDE SEQUENCE [LARGE SCALE GENOMIC DNA]</scope>
    <source>
        <strain evidence="4">FinWhale-01</strain>
    </source>
</reference>
<feature type="non-terminal residue" evidence="4">
    <location>
        <position position="1"/>
    </location>
</feature>
<feature type="non-terminal residue" evidence="4">
    <location>
        <position position="176"/>
    </location>
</feature>
<dbReference type="InterPro" id="IPR051147">
    <property type="entry name" value="CFAP_domain-containing"/>
</dbReference>
<accession>A0A6A1QG51</accession>
<name>A0A6A1QG51_BALPH</name>
<proteinExistence type="predicted"/>
<dbReference type="EMBL" id="SGJD01000462">
    <property type="protein sequence ID" value="KAB0405071.1"/>
    <property type="molecule type" value="Genomic_DNA"/>
</dbReference>
<comment type="caution">
    <text evidence="4">The sequence shown here is derived from an EMBL/GenBank/DDBJ whole genome shotgun (WGS) entry which is preliminary data.</text>
</comment>
<keyword evidence="1" id="KW-0175">Coiled coil</keyword>
<dbReference type="PANTHER" id="PTHR21683">
    <property type="entry name" value="COILED-COIL DOMAIN-CONTAINING PROTEIN 42 LIKE-2-LIKE-RELATED"/>
    <property type="match status" value="1"/>
</dbReference>
<dbReference type="GO" id="GO:0005813">
    <property type="term" value="C:centrosome"/>
    <property type="evidence" value="ECO:0007669"/>
    <property type="project" value="TreeGrafter"/>
</dbReference>
<evidence type="ECO:0000313" key="4">
    <source>
        <dbReference type="EMBL" id="KAB0405071.1"/>
    </source>
</evidence>
<feature type="domain" description="DUF4200" evidence="3">
    <location>
        <begin position="66"/>
        <end position="137"/>
    </location>
</feature>
<keyword evidence="2" id="KW-0969">Cilium</keyword>
<dbReference type="PANTHER" id="PTHR21683:SF7">
    <property type="entry name" value="COILED-COIL DOMAIN-CONTAINING PROTEIN 38"/>
    <property type="match status" value="1"/>
</dbReference>
<evidence type="ECO:0000256" key="2">
    <source>
        <dbReference type="ARBA" id="ARBA00023069"/>
    </source>
</evidence>
<dbReference type="OrthoDB" id="10264063at2759"/>
<organism evidence="4 5">
    <name type="scientific">Balaenoptera physalus</name>
    <name type="common">Fin whale</name>
    <name type="synonym">Balaena physalus</name>
    <dbReference type="NCBI Taxonomy" id="9770"/>
    <lineage>
        <taxon>Eukaryota</taxon>
        <taxon>Metazoa</taxon>
        <taxon>Chordata</taxon>
        <taxon>Craniata</taxon>
        <taxon>Vertebrata</taxon>
        <taxon>Euteleostomi</taxon>
        <taxon>Mammalia</taxon>
        <taxon>Eutheria</taxon>
        <taxon>Laurasiatheria</taxon>
        <taxon>Artiodactyla</taxon>
        <taxon>Whippomorpha</taxon>
        <taxon>Cetacea</taxon>
        <taxon>Mysticeti</taxon>
        <taxon>Balaenopteridae</taxon>
        <taxon>Balaenoptera</taxon>
    </lineage>
</organism>
<gene>
    <name evidence="4" type="ORF">E2I00_016555</name>
</gene>
<dbReference type="Proteomes" id="UP000437017">
    <property type="component" value="Unassembled WGS sequence"/>
</dbReference>
<protein>
    <recommendedName>
        <fullName evidence="3">DUF4200 domain-containing protein</fullName>
    </recommendedName>
</protein>
<dbReference type="InterPro" id="IPR025252">
    <property type="entry name" value="DUF4200"/>
</dbReference>
<evidence type="ECO:0000313" key="5">
    <source>
        <dbReference type="Proteomes" id="UP000437017"/>
    </source>
</evidence>
<sequence length="176" mass="20411">EKFMNCSMKIYQKSTFSSRMKNRSHLGQIGIFADTGGTSTEKLGLDPTLILRLTEGADTKRTVHEFINDQRDRFMLEYALSTKRNTIQKFEKHATMKERQLMKAEKKLEEDAMAFEEFLRENDQRSVDALKIFSERSPIQNKLTNLFLFSAAQETINKLQMTAELKKASMEIQSVK</sequence>
<evidence type="ECO:0000259" key="3">
    <source>
        <dbReference type="Pfam" id="PF13863"/>
    </source>
</evidence>